<dbReference type="RefSeq" id="WP_135951091.1">
    <property type="nucleotide sequence ID" value="NZ_CANPVL010000014.1"/>
</dbReference>
<dbReference type="InterPro" id="IPR012340">
    <property type="entry name" value="NA-bd_OB-fold"/>
</dbReference>
<evidence type="ECO:0000256" key="4">
    <source>
        <dbReference type="ARBA" id="ARBA00023136"/>
    </source>
</evidence>
<dbReference type="Pfam" id="PF01957">
    <property type="entry name" value="NfeD"/>
    <property type="match status" value="1"/>
</dbReference>
<keyword evidence="2 5" id="KW-0812">Transmembrane</keyword>
<feature type="transmembrane region" description="Helical" evidence="5">
    <location>
        <begin position="6"/>
        <end position="24"/>
    </location>
</feature>
<feature type="domain" description="NfeD-like C-terminal" evidence="6">
    <location>
        <begin position="101"/>
        <end position="152"/>
    </location>
</feature>
<dbReference type="EMBL" id="SRYJ01000014">
    <property type="protein sequence ID" value="TGY71066.1"/>
    <property type="molecule type" value="Genomic_DNA"/>
</dbReference>
<evidence type="ECO:0000256" key="1">
    <source>
        <dbReference type="ARBA" id="ARBA00004141"/>
    </source>
</evidence>
<protein>
    <submittedName>
        <fullName evidence="7">Nodulation efficiency protein D (NfeD)</fullName>
    </submittedName>
</protein>
<dbReference type="PANTHER" id="PTHR33507">
    <property type="entry name" value="INNER MEMBRANE PROTEIN YBBJ"/>
    <property type="match status" value="1"/>
</dbReference>
<dbReference type="InterPro" id="IPR052165">
    <property type="entry name" value="Membrane_assoc_protease"/>
</dbReference>
<evidence type="ECO:0000256" key="3">
    <source>
        <dbReference type="ARBA" id="ARBA00022989"/>
    </source>
</evidence>
<evidence type="ECO:0000256" key="2">
    <source>
        <dbReference type="ARBA" id="ARBA00022692"/>
    </source>
</evidence>
<feature type="transmembrane region" description="Helical" evidence="5">
    <location>
        <begin position="52"/>
        <end position="73"/>
    </location>
</feature>
<comment type="caution">
    <text evidence="7">The sequence shown here is derived from an EMBL/GenBank/DDBJ whole genome shotgun (WGS) entry which is preliminary data.</text>
</comment>
<accession>A0A4S2FPM5</accession>
<keyword evidence="3 5" id="KW-1133">Transmembrane helix</keyword>
<reference evidence="7 8" key="1">
    <citation type="submission" date="2019-04" db="EMBL/GenBank/DDBJ databases">
        <title>Microbes associate with the intestines of laboratory mice.</title>
        <authorList>
            <person name="Navarre W."/>
            <person name="Wong E."/>
            <person name="Huang K."/>
            <person name="Tropini C."/>
            <person name="Ng K."/>
            <person name="Yu B."/>
        </authorList>
    </citation>
    <scope>NUCLEOTIDE SEQUENCE [LARGE SCALE GENOMIC DNA]</scope>
    <source>
        <strain evidence="7 8">NM22_B1</strain>
    </source>
</reference>
<evidence type="ECO:0000256" key="5">
    <source>
        <dbReference type="SAM" id="Phobius"/>
    </source>
</evidence>
<keyword evidence="4 5" id="KW-0472">Membrane</keyword>
<dbReference type="InterPro" id="IPR002810">
    <property type="entry name" value="NfeD-like_C"/>
</dbReference>
<dbReference type="GO" id="GO:0005886">
    <property type="term" value="C:plasma membrane"/>
    <property type="evidence" value="ECO:0007669"/>
    <property type="project" value="TreeGrafter"/>
</dbReference>
<sequence length="157" mass="17147">MEVFIILALILAGLLLFIVEVFLIPGISIAGIASAICLLYANYYAFDTLGPVAGFITLIASALSCVVIIVWFMRSKTMDKLSLKKTLDYKIDPLKGIRIRIGDKGITITRLALIGNANINGNIIEVRSADGLIDENTPVYVERVVGGTVIVRTFDQW</sequence>
<dbReference type="Proteomes" id="UP000310760">
    <property type="component" value="Unassembled WGS sequence"/>
</dbReference>
<evidence type="ECO:0000313" key="8">
    <source>
        <dbReference type="Proteomes" id="UP000310760"/>
    </source>
</evidence>
<dbReference type="Gene3D" id="2.40.50.140">
    <property type="entry name" value="Nucleic acid-binding proteins"/>
    <property type="match status" value="1"/>
</dbReference>
<dbReference type="AlphaFoldDB" id="A0A4S2FPM5"/>
<dbReference type="PANTHER" id="PTHR33507:SF3">
    <property type="entry name" value="INNER MEMBRANE PROTEIN YBBJ"/>
    <property type="match status" value="1"/>
</dbReference>
<proteinExistence type="predicted"/>
<comment type="subcellular location">
    <subcellularLocation>
        <location evidence="1">Membrane</location>
        <topology evidence="1">Multi-pass membrane protein</topology>
    </subcellularLocation>
</comment>
<name>A0A4S2FPM5_9BACT</name>
<organism evidence="7 8">
    <name type="scientific">Phocaeicola sartorii</name>
    <dbReference type="NCBI Taxonomy" id="671267"/>
    <lineage>
        <taxon>Bacteria</taxon>
        <taxon>Pseudomonadati</taxon>
        <taxon>Bacteroidota</taxon>
        <taxon>Bacteroidia</taxon>
        <taxon>Bacteroidales</taxon>
        <taxon>Bacteroidaceae</taxon>
        <taxon>Phocaeicola</taxon>
    </lineage>
</organism>
<gene>
    <name evidence="7" type="ORF">E5339_07705</name>
</gene>
<evidence type="ECO:0000259" key="6">
    <source>
        <dbReference type="Pfam" id="PF01957"/>
    </source>
</evidence>
<evidence type="ECO:0000313" key="7">
    <source>
        <dbReference type="EMBL" id="TGY71066.1"/>
    </source>
</evidence>